<dbReference type="AlphaFoldDB" id="A0A5J5AEM5"/>
<name>A0A5J5AEM5_9ASTE</name>
<dbReference type="GO" id="GO:0080043">
    <property type="term" value="F:quercetin 3-O-glucosyltransferase activity"/>
    <property type="evidence" value="ECO:0007669"/>
    <property type="project" value="TreeGrafter"/>
</dbReference>
<evidence type="ECO:0000256" key="1">
    <source>
        <dbReference type="ARBA" id="ARBA00009995"/>
    </source>
</evidence>
<dbReference type="InterPro" id="IPR035595">
    <property type="entry name" value="UDP_glycos_trans_CS"/>
</dbReference>
<keyword evidence="3" id="KW-0808">Transferase</keyword>
<dbReference type="PANTHER" id="PTHR11926">
    <property type="entry name" value="GLUCOSYL/GLUCURONOSYL TRANSFERASES"/>
    <property type="match status" value="1"/>
</dbReference>
<dbReference type="Proteomes" id="UP000325577">
    <property type="component" value="Linkage Group LG21"/>
</dbReference>
<evidence type="ECO:0000256" key="3">
    <source>
        <dbReference type="ARBA" id="ARBA00022679"/>
    </source>
</evidence>
<organism evidence="4 5">
    <name type="scientific">Nyssa sinensis</name>
    <dbReference type="NCBI Taxonomy" id="561372"/>
    <lineage>
        <taxon>Eukaryota</taxon>
        <taxon>Viridiplantae</taxon>
        <taxon>Streptophyta</taxon>
        <taxon>Embryophyta</taxon>
        <taxon>Tracheophyta</taxon>
        <taxon>Spermatophyta</taxon>
        <taxon>Magnoliopsida</taxon>
        <taxon>eudicotyledons</taxon>
        <taxon>Gunneridae</taxon>
        <taxon>Pentapetalae</taxon>
        <taxon>asterids</taxon>
        <taxon>Cornales</taxon>
        <taxon>Nyssaceae</taxon>
        <taxon>Nyssa</taxon>
    </lineage>
</organism>
<dbReference type="Pfam" id="PF00201">
    <property type="entry name" value="UDPGT"/>
    <property type="match status" value="2"/>
</dbReference>
<evidence type="ECO:0000313" key="4">
    <source>
        <dbReference type="EMBL" id="KAA8527887.1"/>
    </source>
</evidence>
<evidence type="ECO:0000256" key="2">
    <source>
        <dbReference type="ARBA" id="ARBA00022676"/>
    </source>
</evidence>
<dbReference type="PROSITE" id="PS00375">
    <property type="entry name" value="UDPGT"/>
    <property type="match status" value="2"/>
</dbReference>
<protein>
    <recommendedName>
        <fullName evidence="6">UDP-glycosyltransferases domain-containing protein</fullName>
    </recommendedName>
</protein>
<dbReference type="CDD" id="cd03784">
    <property type="entry name" value="GT1_Gtf-like"/>
    <property type="match status" value="2"/>
</dbReference>
<dbReference type="EMBL" id="CM018045">
    <property type="protein sequence ID" value="KAA8527887.1"/>
    <property type="molecule type" value="Genomic_DNA"/>
</dbReference>
<dbReference type="FunFam" id="3.40.50.2000:FF:000167">
    <property type="entry name" value="Glycosyltransferase"/>
    <property type="match status" value="1"/>
</dbReference>
<gene>
    <name evidence="4" type="ORF">F0562_035244</name>
</gene>
<dbReference type="InterPro" id="IPR002213">
    <property type="entry name" value="UDP_glucos_trans"/>
</dbReference>
<dbReference type="SUPFAM" id="SSF53756">
    <property type="entry name" value="UDP-Glycosyltransferase/glycogen phosphorylase"/>
    <property type="match status" value="2"/>
</dbReference>
<keyword evidence="5" id="KW-1185">Reference proteome</keyword>
<comment type="similarity">
    <text evidence="1">Belongs to the UDP-glycosyltransferase family.</text>
</comment>
<sequence length="924" mass="102859">MATGDRHVLLVVFPGQGQINPSLQFAKRLVKMGVKVTFATSVSAIRRMTKTTPTTELGITFAGFSDGHNEAFKTGDDLEQLMSEFKINGSRAVTDLITTSGKQGQPITHVVYTTILSWVAEVACGLHVPSTLLWIQPTTLLDINYYYFNGYGDAIEKSVSDPSCSIELPGLPVLTIRDLPSFFLPSNPFNFALPALKEHFDTLDNETNPQVLINTFDALESEALKAIPKLNLLAIGPLIPSAFLGGEDPSDTSFGGDLFEKSRDYVEWLNSKPKSSVIYVSFGSISVLSKRQMEEIARGLLESKRPFLWVIREEQQNGKKVEDKLSCREELEKQGIIVPWCSQVEVLSHPSLGCFVTHCGWNSSFESLVSGVPMVGFPQWIDQPTNAKLIQDVWKTGVRVTKNEEGIVDSDEVKGCIEMVMGGGEKGEEMRRNAKKWKELAREAVKKGGSSDKNLKAFVASMDNRSVLLVTFPWQGHINPSLQSAKRLVRMGLEVTYVTSASVLRHMTQTTPTQEGLTFTPIPDGYDNGVKIDDDIARFMSELRIHGSNTVTELITARANGSRPIMHVLYTIFLPWVAEVAHRLHIPSTFLLIQPATVLDIYYYYFNGYEDIIRNNGNDLSFSIQLPGLPIFTIRDLPSFLLPSNTQNGALPALKEHLEMLDAETNPKVLVNSFDELEPEALRAIEKLNMIAVGPLIPSAFLDSKDPSDASSGIDLFPKSNEYVEWLNSKPESSVIYISFGSISMLSKQQMEEIALGLLESQRPFLWVIRATKNGEKQEDKISCKEELEHQGMIVPWCSQLKVLSHPCLGCFVTHCGWNSSLESLVLGVPMVAFPQWTDQGTNAKLIQDVWKTGVRVTTDEEGLVSSDEIKKCIEMVMGGEERGEEMRRNAKKWKDLAREAVKEGGSTDMNLKAFVDQVRDFHD</sequence>
<accession>A0A5J5AEM5</accession>
<keyword evidence="2" id="KW-0328">Glycosyltransferase</keyword>
<dbReference type="OrthoDB" id="1710813at2759"/>
<dbReference type="FunFam" id="3.40.50.2000:FF:000019">
    <property type="entry name" value="Glycosyltransferase"/>
    <property type="match status" value="2"/>
</dbReference>
<reference evidence="4 5" key="1">
    <citation type="submission" date="2019-09" db="EMBL/GenBank/DDBJ databases">
        <title>A chromosome-level genome assembly of the Chinese tupelo Nyssa sinensis.</title>
        <authorList>
            <person name="Yang X."/>
            <person name="Kang M."/>
            <person name="Yang Y."/>
            <person name="Xiong H."/>
            <person name="Wang M."/>
            <person name="Zhang Z."/>
            <person name="Wang Z."/>
            <person name="Wu H."/>
            <person name="Ma T."/>
            <person name="Liu J."/>
            <person name="Xi Z."/>
        </authorList>
    </citation>
    <scope>NUCLEOTIDE SEQUENCE [LARGE SCALE GENOMIC DNA]</scope>
    <source>
        <strain evidence="4">J267</strain>
        <tissue evidence="4">Leaf</tissue>
    </source>
</reference>
<dbReference type="PANTHER" id="PTHR11926:SF870">
    <property type="entry name" value="UDP-GLYCOSYLTRANSFERASE 75B1"/>
    <property type="match status" value="1"/>
</dbReference>
<proteinExistence type="inferred from homology"/>
<evidence type="ECO:0000313" key="5">
    <source>
        <dbReference type="Proteomes" id="UP000325577"/>
    </source>
</evidence>
<dbReference type="Gene3D" id="3.40.50.2000">
    <property type="entry name" value="Glycogen Phosphorylase B"/>
    <property type="match status" value="4"/>
</dbReference>
<evidence type="ECO:0008006" key="6">
    <source>
        <dbReference type="Google" id="ProtNLM"/>
    </source>
</evidence>
<dbReference type="GO" id="GO:0080044">
    <property type="term" value="F:quercetin 7-O-glucosyltransferase activity"/>
    <property type="evidence" value="ECO:0007669"/>
    <property type="project" value="TreeGrafter"/>
</dbReference>